<dbReference type="InterPro" id="IPR028053">
    <property type="entry name" value="Membr_insert_YidC_N"/>
</dbReference>
<dbReference type="PANTHER" id="PTHR12428:SF65">
    <property type="entry name" value="CYTOCHROME C OXIDASE ASSEMBLY PROTEIN COX18, MITOCHONDRIAL"/>
    <property type="match status" value="1"/>
</dbReference>
<dbReference type="InterPro" id="IPR047196">
    <property type="entry name" value="YidC_ALB_C"/>
</dbReference>
<evidence type="ECO:0000313" key="16">
    <source>
        <dbReference type="EMBL" id="QCD46630.1"/>
    </source>
</evidence>
<keyword evidence="10 13" id="KW-0143">Chaperone</keyword>
<dbReference type="Gene3D" id="2.70.98.90">
    <property type="match status" value="1"/>
</dbReference>
<keyword evidence="7 13" id="KW-0653">Protein transport</keyword>
<evidence type="ECO:0000256" key="13">
    <source>
        <dbReference type="HAMAP-Rule" id="MF_01810"/>
    </source>
</evidence>
<dbReference type="InterPro" id="IPR019998">
    <property type="entry name" value="Membr_insert_YidC"/>
</dbReference>
<protein>
    <recommendedName>
        <fullName evidence="3 13">Membrane protein insertase YidC</fullName>
    </recommendedName>
    <alternativeName>
        <fullName evidence="12 13">Foldase YidC</fullName>
    </alternativeName>
    <alternativeName>
        <fullName evidence="11 13">Membrane integrase YidC</fullName>
    </alternativeName>
    <alternativeName>
        <fullName evidence="13">Membrane protein YidC</fullName>
    </alternativeName>
</protein>
<feature type="domain" description="Membrane insertase YidC/Oxa/ALB C-terminal" evidence="14">
    <location>
        <begin position="329"/>
        <end position="508"/>
    </location>
</feature>
<comment type="function">
    <text evidence="13">Required for the insertion and/or proper folding and/or complex formation of integral membrane proteins into the membrane. Involved in integration of membrane proteins that insert both dependently and independently of the Sec translocase complex, as well as at least some lipoproteins. Aids folding of multispanning membrane proteins.</text>
</comment>
<keyword evidence="8 13" id="KW-1133">Transmembrane helix</keyword>
<dbReference type="Pfam" id="PF14849">
    <property type="entry name" value="YidC_periplas"/>
    <property type="match status" value="1"/>
</dbReference>
<dbReference type="InterPro" id="IPR001708">
    <property type="entry name" value="YidC/ALB3/OXA1/COX18"/>
</dbReference>
<comment type="subcellular location">
    <subcellularLocation>
        <location evidence="1">Cell inner membrane</location>
        <topology evidence="1">Multi-pass membrane protein</topology>
    </subcellularLocation>
    <subcellularLocation>
        <location evidence="13">Cell membrane</location>
        <topology evidence="13">Multi-pass membrane protein</topology>
    </subcellularLocation>
</comment>
<evidence type="ECO:0000256" key="11">
    <source>
        <dbReference type="ARBA" id="ARBA00033245"/>
    </source>
</evidence>
<dbReference type="InterPro" id="IPR028055">
    <property type="entry name" value="YidC/Oxa/ALB_C"/>
</dbReference>
<feature type="transmembrane region" description="Helical" evidence="13">
    <location>
        <begin position="329"/>
        <end position="349"/>
    </location>
</feature>
<feature type="transmembrane region" description="Helical" evidence="13">
    <location>
        <begin position="472"/>
        <end position="494"/>
    </location>
</feature>
<keyword evidence="5 13" id="KW-1003">Cell membrane</keyword>
<evidence type="ECO:0000256" key="12">
    <source>
        <dbReference type="ARBA" id="ARBA00033342"/>
    </source>
</evidence>
<name>A0A6G5QLT4_CAMRE</name>
<evidence type="ECO:0000259" key="15">
    <source>
        <dbReference type="Pfam" id="PF14849"/>
    </source>
</evidence>
<evidence type="ECO:0000256" key="7">
    <source>
        <dbReference type="ARBA" id="ARBA00022927"/>
    </source>
</evidence>
<dbReference type="CDD" id="cd20070">
    <property type="entry name" value="5TM_YidC_Alb3"/>
    <property type="match status" value="1"/>
</dbReference>
<dbReference type="InterPro" id="IPR038221">
    <property type="entry name" value="YidC_periplasmic_sf"/>
</dbReference>
<feature type="transmembrane region" description="Helical" evidence="13">
    <location>
        <begin position="12"/>
        <end position="30"/>
    </location>
</feature>
<evidence type="ECO:0000259" key="14">
    <source>
        <dbReference type="Pfam" id="PF02096"/>
    </source>
</evidence>
<gene>
    <name evidence="16" type="primary">oxaA</name>
    <name evidence="13" type="synonym">yidC</name>
    <name evidence="16" type="ORF">CRECT_0960</name>
</gene>
<dbReference type="GO" id="GO:0015031">
    <property type="term" value="P:protein transport"/>
    <property type="evidence" value="ECO:0007669"/>
    <property type="project" value="UniProtKB-KW"/>
</dbReference>
<organism evidence="16 17">
    <name type="scientific">Campylobacter rectus</name>
    <name type="common">Wolinella recta</name>
    <dbReference type="NCBI Taxonomy" id="203"/>
    <lineage>
        <taxon>Bacteria</taxon>
        <taxon>Pseudomonadati</taxon>
        <taxon>Campylobacterota</taxon>
        <taxon>Epsilonproteobacteria</taxon>
        <taxon>Campylobacterales</taxon>
        <taxon>Campylobacteraceae</taxon>
        <taxon>Campylobacter</taxon>
    </lineage>
</organism>
<sequence length="520" mass="58278">MLDNMSVQKRVILATVLSFIFFIAYDYFFIPKNLPLDQNQTVAAQQTSQANAAPSANTASGASAPQAVATQSREIAVIKGEHFEARIDELGRISKFYLNDEKYKNADGERIELAGAQPLPLEVRFSDKALNEQAFKVAYASDVSEINLTSEPKSIVLTQNLEGSSVTKKITFYPNGSYDLDLSVSAGEYYVTPGFRPNVSIDSYTVHGALLKHNDGKLTIIEDGDVDATESFNNVNIAAASDRYYTALFFKFDGLLNPVVSKDGAGNAVIFVKGEQNFKAKGYIGAKDHATLSQINEELVDVIEYGWFTFIAKPMFAFLNLLYGYIGNWGWAIVVLTLVIRIVLFPLTYKGMLSMNKLKDLAPKVKELQAKYKGDPQKLNMHMMELYKKNGANPMGGCLPILMQIPIFFAIYRVLLNAIELKAAPWILWIHDLSVMDPYFVLPILMGATMFLQQKLTPTTFSDPMQEKIMKFLPLIFTFFFVTFPAGLTLYWFVNNVCSVIQQIFVNKLFEKHKKVEVKA</sequence>
<evidence type="ECO:0000256" key="5">
    <source>
        <dbReference type="ARBA" id="ARBA00022475"/>
    </source>
</evidence>
<dbReference type="PRINTS" id="PR01900">
    <property type="entry name" value="YIDCPROTEIN"/>
</dbReference>
<dbReference type="NCBIfam" id="NF002357">
    <property type="entry name" value="PRK01318.2-4"/>
    <property type="match status" value="1"/>
</dbReference>
<evidence type="ECO:0000256" key="4">
    <source>
        <dbReference type="ARBA" id="ARBA00022448"/>
    </source>
</evidence>
<dbReference type="AlphaFoldDB" id="A0A6G5QLT4"/>
<evidence type="ECO:0000256" key="10">
    <source>
        <dbReference type="ARBA" id="ARBA00023186"/>
    </source>
</evidence>
<proteinExistence type="inferred from homology"/>
<dbReference type="NCBIfam" id="TIGR03592">
    <property type="entry name" value="yidC_oxa1_cterm"/>
    <property type="match status" value="1"/>
</dbReference>
<dbReference type="GO" id="GO:0005886">
    <property type="term" value="C:plasma membrane"/>
    <property type="evidence" value="ECO:0007669"/>
    <property type="project" value="UniProtKB-SubCell"/>
</dbReference>
<dbReference type="GO" id="GO:0051205">
    <property type="term" value="P:protein insertion into membrane"/>
    <property type="evidence" value="ECO:0007669"/>
    <property type="project" value="TreeGrafter"/>
</dbReference>
<dbReference type="PANTHER" id="PTHR12428">
    <property type="entry name" value="OXA1"/>
    <property type="match status" value="1"/>
</dbReference>
<evidence type="ECO:0000256" key="2">
    <source>
        <dbReference type="ARBA" id="ARBA00010527"/>
    </source>
</evidence>
<dbReference type="EMBL" id="CP012543">
    <property type="protein sequence ID" value="QCD46630.1"/>
    <property type="molecule type" value="Genomic_DNA"/>
</dbReference>
<evidence type="ECO:0000256" key="1">
    <source>
        <dbReference type="ARBA" id="ARBA00004429"/>
    </source>
</evidence>
<keyword evidence="4 13" id="KW-0813">Transport</keyword>
<evidence type="ECO:0000256" key="9">
    <source>
        <dbReference type="ARBA" id="ARBA00023136"/>
    </source>
</evidence>
<feature type="domain" description="Membrane insertase YidC N-terminal" evidence="15">
    <location>
        <begin position="272"/>
        <end position="317"/>
    </location>
</feature>
<evidence type="ECO:0000256" key="3">
    <source>
        <dbReference type="ARBA" id="ARBA00015325"/>
    </source>
</evidence>
<comment type="similarity">
    <text evidence="2 13">Belongs to the OXA1/ALB3/YidC family. Type 1 subfamily.</text>
</comment>
<feature type="transmembrane region" description="Helical" evidence="13">
    <location>
        <begin position="426"/>
        <end position="452"/>
    </location>
</feature>
<evidence type="ECO:0000256" key="6">
    <source>
        <dbReference type="ARBA" id="ARBA00022692"/>
    </source>
</evidence>
<dbReference type="KEGG" id="crx:CRECT_0960"/>
<keyword evidence="6 13" id="KW-0812">Transmembrane</keyword>
<dbReference type="Proteomes" id="UP000502377">
    <property type="component" value="Chromosome"/>
</dbReference>
<dbReference type="Pfam" id="PF02096">
    <property type="entry name" value="60KD_IMP"/>
    <property type="match status" value="1"/>
</dbReference>
<dbReference type="CDD" id="cd19960">
    <property type="entry name" value="YidC_peri"/>
    <property type="match status" value="1"/>
</dbReference>
<comment type="subunit">
    <text evidence="13">Interacts with the Sec translocase complex via SecD. Specifically interacts with transmembrane segments of nascent integral membrane proteins during membrane integration.</text>
</comment>
<evidence type="ECO:0000256" key="8">
    <source>
        <dbReference type="ARBA" id="ARBA00022989"/>
    </source>
</evidence>
<accession>A0A6G5QLT4</accession>
<dbReference type="NCBIfam" id="TIGR03593">
    <property type="entry name" value="yidC_nterm"/>
    <property type="match status" value="1"/>
</dbReference>
<dbReference type="HAMAP" id="MF_01810">
    <property type="entry name" value="YidC_type1"/>
    <property type="match status" value="1"/>
</dbReference>
<dbReference type="PRINTS" id="PR00701">
    <property type="entry name" value="60KDINNERMP"/>
</dbReference>
<evidence type="ECO:0000313" key="17">
    <source>
        <dbReference type="Proteomes" id="UP000502377"/>
    </source>
</evidence>
<feature type="transmembrane region" description="Helical" evidence="13">
    <location>
        <begin position="391"/>
        <end position="414"/>
    </location>
</feature>
<reference evidence="16 17" key="1">
    <citation type="submission" date="2016-07" db="EMBL/GenBank/DDBJ databases">
        <title>Comparative genomics of the Campylobacter concisus group.</title>
        <authorList>
            <person name="Miller W.G."/>
            <person name="Yee E."/>
            <person name="Chapman M.H."/>
            <person name="Huynh S."/>
            <person name="Bono J.L."/>
            <person name="On S.L.W."/>
            <person name="StLeger J."/>
            <person name="Foster G."/>
            <person name="Parker C.T."/>
        </authorList>
    </citation>
    <scope>NUCLEOTIDE SEQUENCE [LARGE SCALE GENOMIC DNA]</scope>
    <source>
        <strain evidence="16 17">ATCC 33238</strain>
    </source>
</reference>
<keyword evidence="9 13" id="KW-0472">Membrane</keyword>
<dbReference type="GO" id="GO:0032977">
    <property type="term" value="F:membrane insertase activity"/>
    <property type="evidence" value="ECO:0007669"/>
    <property type="project" value="InterPro"/>
</dbReference>